<evidence type="ECO:0000313" key="1">
    <source>
        <dbReference type="EMBL" id="GFU15289.1"/>
    </source>
</evidence>
<sequence>MLRTASSRCGRDRKTNKDLGVADRKVVGTTSVLHPLHPLSYHLLGMPCQRKNTEGHISDRSANSARKYGSSAWTRERNNYSLKKHEQENHLGELRIFPQYNLHGFFVKVSEFYCKVLKRLLVRIRHVRPHLKQPKSGFSCLTIQYYLCKEVSGVEHRVTELLHPPNSPDLSPPDTLLFHEIKVAIKGRKFADTTHVLAAVTWEMRAVIVDEFSIIS</sequence>
<dbReference type="OrthoDB" id="6433994at2759"/>
<reference evidence="1" key="1">
    <citation type="submission" date="2020-08" db="EMBL/GenBank/DDBJ databases">
        <title>Multicomponent nature underlies the extraordinary mechanical properties of spider dragline silk.</title>
        <authorList>
            <person name="Kono N."/>
            <person name="Nakamura H."/>
            <person name="Mori M."/>
            <person name="Yoshida Y."/>
            <person name="Ohtoshi R."/>
            <person name="Malay A.D."/>
            <person name="Moran D.A.P."/>
            <person name="Tomita M."/>
            <person name="Numata K."/>
            <person name="Arakawa K."/>
        </authorList>
    </citation>
    <scope>NUCLEOTIDE SEQUENCE</scope>
</reference>
<name>A0A8X6QAQ8_NEPPI</name>
<keyword evidence="2" id="KW-1185">Reference proteome</keyword>
<dbReference type="InterPro" id="IPR036397">
    <property type="entry name" value="RNaseH_sf"/>
</dbReference>
<dbReference type="Gene3D" id="3.30.420.10">
    <property type="entry name" value="Ribonuclease H-like superfamily/Ribonuclease H"/>
    <property type="match status" value="1"/>
</dbReference>
<accession>A0A8X6QAQ8</accession>
<proteinExistence type="predicted"/>
<organism evidence="1 2">
    <name type="scientific">Nephila pilipes</name>
    <name type="common">Giant wood spider</name>
    <name type="synonym">Nephila maculata</name>
    <dbReference type="NCBI Taxonomy" id="299642"/>
    <lineage>
        <taxon>Eukaryota</taxon>
        <taxon>Metazoa</taxon>
        <taxon>Ecdysozoa</taxon>
        <taxon>Arthropoda</taxon>
        <taxon>Chelicerata</taxon>
        <taxon>Arachnida</taxon>
        <taxon>Araneae</taxon>
        <taxon>Araneomorphae</taxon>
        <taxon>Entelegynae</taxon>
        <taxon>Araneoidea</taxon>
        <taxon>Nephilidae</taxon>
        <taxon>Nephila</taxon>
    </lineage>
</organism>
<gene>
    <name evidence="1" type="primary">AVEN_268725_1</name>
    <name evidence="1" type="ORF">NPIL_5981</name>
</gene>
<dbReference type="GO" id="GO:0003676">
    <property type="term" value="F:nucleic acid binding"/>
    <property type="evidence" value="ECO:0007669"/>
    <property type="project" value="InterPro"/>
</dbReference>
<comment type="caution">
    <text evidence="1">The sequence shown here is derived from an EMBL/GenBank/DDBJ whole genome shotgun (WGS) entry which is preliminary data.</text>
</comment>
<protein>
    <submittedName>
        <fullName evidence="1">Uncharacterized protein</fullName>
    </submittedName>
</protein>
<evidence type="ECO:0000313" key="2">
    <source>
        <dbReference type="Proteomes" id="UP000887013"/>
    </source>
</evidence>
<dbReference type="Proteomes" id="UP000887013">
    <property type="component" value="Unassembled WGS sequence"/>
</dbReference>
<dbReference type="EMBL" id="BMAW01079450">
    <property type="protein sequence ID" value="GFU15289.1"/>
    <property type="molecule type" value="Genomic_DNA"/>
</dbReference>
<dbReference type="AlphaFoldDB" id="A0A8X6QAQ8"/>